<dbReference type="Proteomes" id="UP000634136">
    <property type="component" value="Unassembled WGS sequence"/>
</dbReference>
<dbReference type="OrthoDB" id="1933717at2759"/>
<dbReference type="GO" id="GO:0016020">
    <property type="term" value="C:membrane"/>
    <property type="evidence" value="ECO:0007669"/>
    <property type="project" value="TreeGrafter"/>
</dbReference>
<evidence type="ECO:0000313" key="3">
    <source>
        <dbReference type="Proteomes" id="UP000634136"/>
    </source>
</evidence>
<keyword evidence="1" id="KW-1133">Transmembrane helix</keyword>
<dbReference type="PANTHER" id="PTHR45274">
    <property type="entry name" value="NAD(P)-BINDING ROSSMANN-FOLD SUPERFAMILY PROTEIN"/>
    <property type="match status" value="1"/>
</dbReference>
<dbReference type="AlphaFoldDB" id="A0A835CL74"/>
<accession>A0A835CL74</accession>
<evidence type="ECO:0000313" key="2">
    <source>
        <dbReference type="EMBL" id="KAF7844200.1"/>
    </source>
</evidence>
<keyword evidence="1" id="KW-0472">Membrane</keyword>
<gene>
    <name evidence="2" type="ORF">G2W53_001105</name>
</gene>
<comment type="caution">
    <text evidence="2">The sequence shown here is derived from an EMBL/GenBank/DDBJ whole genome shotgun (WGS) entry which is preliminary data.</text>
</comment>
<evidence type="ECO:0000256" key="1">
    <source>
        <dbReference type="SAM" id="Phobius"/>
    </source>
</evidence>
<dbReference type="PANTHER" id="PTHR45274:SF2">
    <property type="entry name" value="NAD(P)-BINDING ROSSMANN-FOLD SUPERFAMILY PROTEIN"/>
    <property type="match status" value="1"/>
</dbReference>
<proteinExistence type="predicted"/>
<dbReference type="EMBL" id="JAAIUW010000001">
    <property type="protein sequence ID" value="KAF7844200.1"/>
    <property type="molecule type" value="Genomic_DNA"/>
</dbReference>
<keyword evidence="3" id="KW-1185">Reference proteome</keyword>
<keyword evidence="1" id="KW-0812">Transmembrane</keyword>
<sequence length="118" mass="13167">MIWGLLNMLEKRGSVQCSTIAAKPLANLGAKLIIYVSMHLNEVKILPMDLTTIEESLKKSVEEAESLLRNSSVDYMIHNAAFKRPVLGFIYLILITCISGIVLSFGSIDCLDLFELFM</sequence>
<reference evidence="2" key="1">
    <citation type="submission" date="2020-09" db="EMBL/GenBank/DDBJ databases">
        <title>Genome-Enabled Discovery of Anthraquinone Biosynthesis in Senna tora.</title>
        <authorList>
            <person name="Kang S.-H."/>
            <person name="Pandey R.P."/>
            <person name="Lee C.-M."/>
            <person name="Sim J.-S."/>
            <person name="Jeong J.-T."/>
            <person name="Choi B.-S."/>
            <person name="Jung M."/>
            <person name="Ginzburg D."/>
            <person name="Zhao K."/>
            <person name="Won S.Y."/>
            <person name="Oh T.-J."/>
            <person name="Yu Y."/>
            <person name="Kim N.-H."/>
            <person name="Lee O.R."/>
            <person name="Lee T.-H."/>
            <person name="Bashyal P."/>
            <person name="Kim T.-S."/>
            <person name="Lee W.-H."/>
            <person name="Kawkins C."/>
            <person name="Kim C.-K."/>
            <person name="Kim J.S."/>
            <person name="Ahn B.O."/>
            <person name="Rhee S.Y."/>
            <person name="Sohng J.K."/>
        </authorList>
    </citation>
    <scope>NUCLEOTIDE SEQUENCE</scope>
    <source>
        <tissue evidence="2">Leaf</tissue>
    </source>
</reference>
<protein>
    <submittedName>
        <fullName evidence="2">Dehydrogenase/reductase SDR family member 7</fullName>
    </submittedName>
</protein>
<organism evidence="2 3">
    <name type="scientific">Senna tora</name>
    <dbReference type="NCBI Taxonomy" id="362788"/>
    <lineage>
        <taxon>Eukaryota</taxon>
        <taxon>Viridiplantae</taxon>
        <taxon>Streptophyta</taxon>
        <taxon>Embryophyta</taxon>
        <taxon>Tracheophyta</taxon>
        <taxon>Spermatophyta</taxon>
        <taxon>Magnoliopsida</taxon>
        <taxon>eudicotyledons</taxon>
        <taxon>Gunneridae</taxon>
        <taxon>Pentapetalae</taxon>
        <taxon>rosids</taxon>
        <taxon>fabids</taxon>
        <taxon>Fabales</taxon>
        <taxon>Fabaceae</taxon>
        <taxon>Caesalpinioideae</taxon>
        <taxon>Cassia clade</taxon>
        <taxon>Senna</taxon>
    </lineage>
</organism>
<feature type="transmembrane region" description="Helical" evidence="1">
    <location>
        <begin position="86"/>
        <end position="108"/>
    </location>
</feature>
<name>A0A835CL74_9FABA</name>